<proteinExistence type="predicted"/>
<protein>
    <submittedName>
        <fullName evidence="1">Uncharacterized protein</fullName>
    </submittedName>
</protein>
<dbReference type="EMBL" id="JADYXP020000012">
    <property type="protein sequence ID" value="KAL0113505.1"/>
    <property type="molecule type" value="Genomic_DNA"/>
</dbReference>
<dbReference type="AlphaFoldDB" id="A0AAW2FHH1"/>
<dbReference type="Proteomes" id="UP001430953">
    <property type="component" value="Unassembled WGS sequence"/>
</dbReference>
<organism evidence="1 2">
    <name type="scientific">Cardiocondyla obscurior</name>
    <dbReference type="NCBI Taxonomy" id="286306"/>
    <lineage>
        <taxon>Eukaryota</taxon>
        <taxon>Metazoa</taxon>
        <taxon>Ecdysozoa</taxon>
        <taxon>Arthropoda</taxon>
        <taxon>Hexapoda</taxon>
        <taxon>Insecta</taxon>
        <taxon>Pterygota</taxon>
        <taxon>Neoptera</taxon>
        <taxon>Endopterygota</taxon>
        <taxon>Hymenoptera</taxon>
        <taxon>Apocrita</taxon>
        <taxon>Aculeata</taxon>
        <taxon>Formicoidea</taxon>
        <taxon>Formicidae</taxon>
        <taxon>Myrmicinae</taxon>
        <taxon>Cardiocondyla</taxon>
    </lineage>
</organism>
<accession>A0AAW2FHH1</accession>
<comment type="caution">
    <text evidence="1">The sequence shown here is derived from an EMBL/GenBank/DDBJ whole genome shotgun (WGS) entry which is preliminary data.</text>
</comment>
<evidence type="ECO:0000313" key="2">
    <source>
        <dbReference type="Proteomes" id="UP001430953"/>
    </source>
</evidence>
<sequence>MLEGDILSRAPSISPLIFSLIQMSPRSAYLRELICKLMYALRWCIRRHAPPATPATVCTQVYNTRYIAPAFSAAPRALRE</sequence>
<reference evidence="1 2" key="1">
    <citation type="submission" date="2023-03" db="EMBL/GenBank/DDBJ databases">
        <title>High recombination rates correlate with genetic variation in Cardiocondyla obscurior ants.</title>
        <authorList>
            <person name="Errbii M."/>
        </authorList>
    </citation>
    <scope>NUCLEOTIDE SEQUENCE [LARGE SCALE GENOMIC DNA]</scope>
    <source>
        <strain evidence="1">Alpha-2009</strain>
        <tissue evidence="1">Whole body</tissue>
    </source>
</reference>
<gene>
    <name evidence="1" type="ORF">PUN28_012572</name>
</gene>
<evidence type="ECO:0000313" key="1">
    <source>
        <dbReference type="EMBL" id="KAL0113505.1"/>
    </source>
</evidence>
<keyword evidence="2" id="KW-1185">Reference proteome</keyword>
<name>A0AAW2FHH1_9HYME</name>